<reference evidence="1 2" key="1">
    <citation type="submission" date="2020-02" db="EMBL/GenBank/DDBJ databases">
        <title>Whole genome PO2S7.</title>
        <authorList>
            <person name="Singha K.M."/>
        </authorList>
    </citation>
    <scope>NUCLEOTIDE SEQUENCE [LARGE SCALE GENOMIC DNA]</scope>
    <source>
        <strain evidence="1 2">PO2S7</strain>
    </source>
</reference>
<organism evidence="1 2">
    <name type="scientific">Kluyvera genomosp. 3</name>
    <dbReference type="NCBI Taxonomy" id="2774055"/>
    <lineage>
        <taxon>Bacteria</taxon>
        <taxon>Pseudomonadati</taxon>
        <taxon>Pseudomonadota</taxon>
        <taxon>Gammaproteobacteria</taxon>
        <taxon>Enterobacterales</taxon>
        <taxon>Enterobacteriaceae</taxon>
        <taxon>Kluyvera</taxon>
    </lineage>
</organism>
<dbReference type="RefSeq" id="WP_167577348.1">
    <property type="nucleotide sequence ID" value="NZ_CP050321.1"/>
</dbReference>
<gene>
    <name evidence="1" type="ORF">GY169_19870</name>
</gene>
<name>A0A6G9RSV0_9ENTR</name>
<dbReference type="AlphaFoldDB" id="A0A6G9RSV0"/>
<dbReference type="Proteomes" id="UP000503580">
    <property type="component" value="Chromosome"/>
</dbReference>
<dbReference type="EMBL" id="CP050321">
    <property type="protein sequence ID" value="QIR29768.1"/>
    <property type="molecule type" value="Genomic_DNA"/>
</dbReference>
<evidence type="ECO:0008006" key="3">
    <source>
        <dbReference type="Google" id="ProtNLM"/>
    </source>
</evidence>
<evidence type="ECO:0000313" key="2">
    <source>
        <dbReference type="Proteomes" id="UP000503580"/>
    </source>
</evidence>
<evidence type="ECO:0000313" key="1">
    <source>
        <dbReference type="EMBL" id="QIR29768.1"/>
    </source>
</evidence>
<accession>A0A6G9RSV0</accession>
<dbReference type="KEGG" id="kgn:GY169_19870"/>
<sequence>MSSCLALLFLGAGMGHFLHLRMERNRDPEKCTAPVMVFYKNTKANLTLDFMYSLEKHTGVVSVNGTYYVDNKVSDVIRRDVSYTWSENKDSTHFVSKDINKVTRDETLPDAVIATILPDFYVYPGKTINYTILTQGHRGFMFTIGKRPVFLCTH</sequence>
<keyword evidence="2" id="KW-1185">Reference proteome</keyword>
<proteinExistence type="predicted"/>
<protein>
    <recommendedName>
        <fullName evidence="3">Inner membrane protein</fullName>
    </recommendedName>
</protein>